<dbReference type="HAMAP" id="MF_00454">
    <property type="entry name" value="FluC"/>
    <property type="match status" value="1"/>
</dbReference>
<protein>
    <recommendedName>
        <fullName evidence="11">Fluoride-specific ion channel FluC</fullName>
    </recommendedName>
</protein>
<evidence type="ECO:0000256" key="3">
    <source>
        <dbReference type="ARBA" id="ARBA00022519"/>
    </source>
</evidence>
<accession>A0A1Y5FH18</accession>
<evidence type="ECO:0000256" key="11">
    <source>
        <dbReference type="HAMAP-Rule" id="MF_00454"/>
    </source>
</evidence>
<evidence type="ECO:0000313" key="12">
    <source>
        <dbReference type="EMBL" id="OUR98972.1"/>
    </source>
</evidence>
<feature type="transmembrane region" description="Helical" evidence="11">
    <location>
        <begin position="62"/>
        <end position="83"/>
    </location>
</feature>
<feature type="transmembrane region" description="Helical" evidence="11">
    <location>
        <begin position="95"/>
        <end position="113"/>
    </location>
</feature>
<organism evidence="12 13">
    <name type="scientific">Halobacteriovorax marinus</name>
    <dbReference type="NCBI Taxonomy" id="97084"/>
    <lineage>
        <taxon>Bacteria</taxon>
        <taxon>Pseudomonadati</taxon>
        <taxon>Bdellovibrionota</taxon>
        <taxon>Bacteriovoracia</taxon>
        <taxon>Bacteriovoracales</taxon>
        <taxon>Halobacteriovoraceae</taxon>
        <taxon>Halobacteriovorax</taxon>
    </lineage>
</organism>
<evidence type="ECO:0000256" key="6">
    <source>
        <dbReference type="ARBA" id="ARBA00023065"/>
    </source>
</evidence>
<keyword evidence="11" id="KW-0479">Metal-binding</keyword>
<dbReference type="EMBL" id="MAAO01000004">
    <property type="protein sequence ID" value="OUR98972.1"/>
    <property type="molecule type" value="Genomic_DNA"/>
</dbReference>
<evidence type="ECO:0000256" key="9">
    <source>
        <dbReference type="ARBA" id="ARBA00035120"/>
    </source>
</evidence>
<keyword evidence="6 11" id="KW-0406">Ion transport</keyword>
<evidence type="ECO:0000256" key="7">
    <source>
        <dbReference type="ARBA" id="ARBA00023136"/>
    </source>
</evidence>
<dbReference type="PANTHER" id="PTHR28259">
    <property type="entry name" value="FLUORIDE EXPORT PROTEIN 1-RELATED"/>
    <property type="match status" value="1"/>
</dbReference>
<proteinExistence type="inferred from homology"/>
<dbReference type="PANTHER" id="PTHR28259:SF1">
    <property type="entry name" value="FLUORIDE EXPORT PROTEIN 1-RELATED"/>
    <property type="match status" value="1"/>
</dbReference>
<keyword evidence="2 11" id="KW-1003">Cell membrane</keyword>
<evidence type="ECO:0000256" key="4">
    <source>
        <dbReference type="ARBA" id="ARBA00022692"/>
    </source>
</evidence>
<dbReference type="Pfam" id="PF02537">
    <property type="entry name" value="CRCB"/>
    <property type="match status" value="1"/>
</dbReference>
<keyword evidence="4 11" id="KW-0812">Transmembrane</keyword>
<comment type="similarity">
    <text evidence="9 11">Belongs to the fluoride channel Fluc/FEX (TC 1.A.43) family.</text>
</comment>
<feature type="transmembrane region" description="Helical" evidence="11">
    <location>
        <begin position="32"/>
        <end position="50"/>
    </location>
</feature>
<feature type="transmembrane region" description="Helical" evidence="11">
    <location>
        <begin position="7"/>
        <end position="26"/>
    </location>
</feature>
<keyword evidence="7 11" id="KW-0472">Membrane</keyword>
<dbReference type="GO" id="GO:0062054">
    <property type="term" value="F:fluoride channel activity"/>
    <property type="evidence" value="ECO:0007669"/>
    <property type="project" value="UniProtKB-UniRule"/>
</dbReference>
<comment type="caution">
    <text evidence="12">The sequence shown here is derived from an EMBL/GenBank/DDBJ whole genome shotgun (WGS) entry which is preliminary data.</text>
</comment>
<dbReference type="InterPro" id="IPR003691">
    <property type="entry name" value="FluC"/>
</dbReference>
<dbReference type="GO" id="GO:0046872">
    <property type="term" value="F:metal ion binding"/>
    <property type="evidence" value="ECO:0007669"/>
    <property type="project" value="UniProtKB-KW"/>
</dbReference>
<dbReference type="AlphaFoldDB" id="A0A1Y5FH18"/>
<name>A0A1Y5FH18_9BACT</name>
<keyword evidence="11" id="KW-0813">Transport</keyword>
<comment type="subcellular location">
    <subcellularLocation>
        <location evidence="1 11">Cell membrane</location>
        <topology evidence="1 11">Multi-pass membrane protein</topology>
    </subcellularLocation>
</comment>
<dbReference type="GO" id="GO:0140114">
    <property type="term" value="P:cellular detoxification of fluoride"/>
    <property type="evidence" value="ECO:0007669"/>
    <property type="project" value="UniProtKB-UniRule"/>
</dbReference>
<evidence type="ECO:0000256" key="1">
    <source>
        <dbReference type="ARBA" id="ARBA00004651"/>
    </source>
</evidence>
<feature type="binding site" evidence="11">
    <location>
        <position position="73"/>
    </location>
    <ligand>
        <name>Na(+)</name>
        <dbReference type="ChEBI" id="CHEBI:29101"/>
        <note>structural</note>
    </ligand>
</feature>
<evidence type="ECO:0000256" key="10">
    <source>
        <dbReference type="ARBA" id="ARBA00035585"/>
    </source>
</evidence>
<comment type="activity regulation">
    <text evidence="11">Na(+) is not transported, but it plays an essential structural role and its presence is essential for fluoride channel function.</text>
</comment>
<dbReference type="Proteomes" id="UP000196531">
    <property type="component" value="Unassembled WGS sequence"/>
</dbReference>
<comment type="function">
    <text evidence="11">Fluoride-specific ion channel. Important for reducing fluoride concentration in the cell, thus reducing its toxicity.</text>
</comment>
<evidence type="ECO:0000256" key="2">
    <source>
        <dbReference type="ARBA" id="ARBA00022475"/>
    </source>
</evidence>
<keyword evidence="8 11" id="KW-0407">Ion channel</keyword>
<keyword evidence="11" id="KW-0915">Sodium</keyword>
<keyword evidence="5 11" id="KW-1133">Transmembrane helix</keyword>
<evidence type="ECO:0000313" key="13">
    <source>
        <dbReference type="Proteomes" id="UP000196531"/>
    </source>
</evidence>
<keyword evidence="3" id="KW-0997">Cell inner membrane</keyword>
<feature type="binding site" evidence="11">
    <location>
        <position position="70"/>
    </location>
    <ligand>
        <name>Na(+)</name>
        <dbReference type="ChEBI" id="CHEBI:29101"/>
        <note>structural</note>
    </ligand>
</feature>
<comment type="catalytic activity">
    <reaction evidence="10">
        <text>fluoride(in) = fluoride(out)</text>
        <dbReference type="Rhea" id="RHEA:76159"/>
        <dbReference type="ChEBI" id="CHEBI:17051"/>
    </reaction>
    <physiologicalReaction direction="left-to-right" evidence="10">
        <dbReference type="Rhea" id="RHEA:76160"/>
    </physiologicalReaction>
</comment>
<evidence type="ECO:0000256" key="5">
    <source>
        <dbReference type="ARBA" id="ARBA00022989"/>
    </source>
</evidence>
<evidence type="ECO:0000256" key="8">
    <source>
        <dbReference type="ARBA" id="ARBA00023303"/>
    </source>
</evidence>
<gene>
    <name evidence="11" type="primary">fluC</name>
    <name evidence="11" type="synonym">crcB</name>
    <name evidence="12" type="ORF">A9Q84_05000</name>
</gene>
<reference evidence="13" key="1">
    <citation type="journal article" date="2017" name="Proc. Natl. Acad. Sci. U.S.A.">
        <title>Simulation of Deepwater Horizon oil plume reveals substrate specialization within a complex community of hydrocarbon-degraders.</title>
        <authorList>
            <person name="Hu P."/>
            <person name="Dubinsky E.A."/>
            <person name="Probst A.J."/>
            <person name="Wang J."/>
            <person name="Sieber C.M.K."/>
            <person name="Tom L.M."/>
            <person name="Gardinali P."/>
            <person name="Banfield J.F."/>
            <person name="Atlas R.M."/>
            <person name="Andersen G.L."/>
        </authorList>
    </citation>
    <scope>NUCLEOTIDE SEQUENCE [LARGE SCALE GENOMIC DNA]</scope>
</reference>
<dbReference type="GO" id="GO:0005886">
    <property type="term" value="C:plasma membrane"/>
    <property type="evidence" value="ECO:0007669"/>
    <property type="project" value="UniProtKB-SubCell"/>
</dbReference>
<sequence>MKFIPYVFLGGGIGATLRFLISMGVSNFTHRPWPGTLLVNILGCLFFFILHKNGVQSREVQSLLRVGLIGSLTTFSTFSFEVVTLIKAGRPLEAFTVWALNLLFGILLGLWILR</sequence>